<protein>
    <submittedName>
        <fullName evidence="1">Uncharacterized protein</fullName>
    </submittedName>
</protein>
<name>A0AAD6WAB2_9ROSI</name>
<dbReference type="Proteomes" id="UP001164929">
    <property type="component" value="Chromosome 3"/>
</dbReference>
<dbReference type="AlphaFoldDB" id="A0AAD6WAB2"/>
<keyword evidence="2" id="KW-1185">Reference proteome</keyword>
<gene>
    <name evidence="1" type="ORF">NC653_009937</name>
</gene>
<dbReference type="EMBL" id="JAQIZT010000003">
    <property type="protein sequence ID" value="KAJ7005288.1"/>
    <property type="molecule type" value="Genomic_DNA"/>
</dbReference>
<evidence type="ECO:0000313" key="1">
    <source>
        <dbReference type="EMBL" id="KAJ7005288.1"/>
    </source>
</evidence>
<evidence type="ECO:0000313" key="2">
    <source>
        <dbReference type="Proteomes" id="UP001164929"/>
    </source>
</evidence>
<sequence>MSKASGKKWANKFQKDSKGSSCIWSYGESDLELNPITCSVGGVGHKKIDKKVREYKIPIIQRANQETVEFFSLKFSSRSPEDYKAFLLAGVMISPAMDVAIESSCGATANTLVQFKRRQKWNQARIGKTTKSLVFALVTIFLDHGVYSSEAQMLANSIEPHHRFPCFLSAVF</sequence>
<proteinExistence type="predicted"/>
<reference evidence="1" key="1">
    <citation type="journal article" date="2023" name="Mol. Ecol. Resour.">
        <title>Chromosome-level genome assembly of a triploid poplar Populus alba 'Berolinensis'.</title>
        <authorList>
            <person name="Chen S."/>
            <person name="Yu Y."/>
            <person name="Wang X."/>
            <person name="Wang S."/>
            <person name="Zhang T."/>
            <person name="Zhou Y."/>
            <person name="He R."/>
            <person name="Meng N."/>
            <person name="Wang Y."/>
            <person name="Liu W."/>
            <person name="Liu Z."/>
            <person name="Liu J."/>
            <person name="Guo Q."/>
            <person name="Huang H."/>
            <person name="Sederoff R.R."/>
            <person name="Wang G."/>
            <person name="Qu G."/>
            <person name="Chen S."/>
        </authorList>
    </citation>
    <scope>NUCLEOTIDE SEQUENCE</scope>
    <source>
        <strain evidence="1">SC-2020</strain>
    </source>
</reference>
<organism evidence="1 2">
    <name type="scientific">Populus alba x Populus x berolinensis</name>
    <dbReference type="NCBI Taxonomy" id="444605"/>
    <lineage>
        <taxon>Eukaryota</taxon>
        <taxon>Viridiplantae</taxon>
        <taxon>Streptophyta</taxon>
        <taxon>Embryophyta</taxon>
        <taxon>Tracheophyta</taxon>
        <taxon>Spermatophyta</taxon>
        <taxon>Magnoliopsida</taxon>
        <taxon>eudicotyledons</taxon>
        <taxon>Gunneridae</taxon>
        <taxon>Pentapetalae</taxon>
        <taxon>rosids</taxon>
        <taxon>fabids</taxon>
        <taxon>Malpighiales</taxon>
        <taxon>Salicaceae</taxon>
        <taxon>Saliceae</taxon>
        <taxon>Populus</taxon>
    </lineage>
</organism>
<accession>A0AAD6WAB2</accession>
<comment type="caution">
    <text evidence="1">The sequence shown here is derived from an EMBL/GenBank/DDBJ whole genome shotgun (WGS) entry which is preliminary data.</text>
</comment>